<comment type="caution">
    <text evidence="1">The sequence shown here is derived from an EMBL/GenBank/DDBJ whole genome shotgun (WGS) entry which is preliminary data.</text>
</comment>
<reference evidence="1 2" key="1">
    <citation type="submission" date="2023-07" db="EMBL/GenBank/DDBJ databases">
        <title>Sorghum-associated microbial communities from plants grown in Nebraska, USA.</title>
        <authorList>
            <person name="Schachtman D."/>
        </authorList>
    </citation>
    <scope>NUCLEOTIDE SEQUENCE [LARGE SCALE GENOMIC DNA]</scope>
    <source>
        <strain evidence="1 2">2980</strain>
    </source>
</reference>
<dbReference type="RefSeq" id="WP_310018924.1">
    <property type="nucleotide sequence ID" value="NZ_JAVDUM010000005.1"/>
</dbReference>
<protein>
    <submittedName>
        <fullName evidence="1">Uncharacterized protein</fullName>
    </submittedName>
</protein>
<evidence type="ECO:0000313" key="2">
    <source>
        <dbReference type="Proteomes" id="UP001259347"/>
    </source>
</evidence>
<keyword evidence="2" id="KW-1185">Reference proteome</keyword>
<name>A0ABU1SB05_9MICO</name>
<dbReference type="EMBL" id="JAVDUM010000005">
    <property type="protein sequence ID" value="MDR6866789.1"/>
    <property type="molecule type" value="Genomic_DNA"/>
</dbReference>
<dbReference type="Proteomes" id="UP001259347">
    <property type="component" value="Unassembled WGS sequence"/>
</dbReference>
<organism evidence="1 2">
    <name type="scientific">Microbacterium resistens</name>
    <dbReference type="NCBI Taxonomy" id="156977"/>
    <lineage>
        <taxon>Bacteria</taxon>
        <taxon>Bacillati</taxon>
        <taxon>Actinomycetota</taxon>
        <taxon>Actinomycetes</taxon>
        <taxon>Micrococcales</taxon>
        <taxon>Microbacteriaceae</taxon>
        <taxon>Microbacterium</taxon>
    </lineage>
</organism>
<proteinExistence type="predicted"/>
<sequence length="77" mass="8755">MTRPIADIITEAHPGYVVGDPRDAVPQDQRSEYDRLAQRMNPSVALAIMRERIRRREVAASFDDHKLASAVVAKLRR</sequence>
<evidence type="ECO:0000313" key="1">
    <source>
        <dbReference type="EMBL" id="MDR6866789.1"/>
    </source>
</evidence>
<accession>A0ABU1SB05</accession>
<gene>
    <name evidence="1" type="ORF">J2Y69_001388</name>
</gene>